<feature type="domain" description="Formiminotransferase C-terminal subdomain" evidence="21">
    <location>
        <begin position="181"/>
        <end position="325"/>
    </location>
</feature>
<keyword evidence="24" id="KW-1185">Reference proteome</keyword>
<keyword evidence="10" id="KW-0963">Cytoplasm</keyword>
<dbReference type="GO" id="GO:0005814">
    <property type="term" value="C:centriole"/>
    <property type="evidence" value="ECO:0007669"/>
    <property type="project" value="UniProtKB-SubCell"/>
</dbReference>
<evidence type="ECO:0000313" key="23">
    <source>
        <dbReference type="EMBL" id="ROT72563.1"/>
    </source>
</evidence>
<dbReference type="UniPathway" id="UPA00379">
    <property type="reaction ID" value="UER00555"/>
</dbReference>
<dbReference type="Proteomes" id="UP000283509">
    <property type="component" value="Unassembled WGS sequence"/>
</dbReference>
<evidence type="ECO:0000259" key="22">
    <source>
        <dbReference type="SMART" id="SM01222"/>
    </source>
</evidence>
<sequence>MAKIIECVPNFSEGRDKSVIDAIAEAVRATPGATLLDVDPGHSTNRTVYTFVGDPESVVQAALNAAKVAFKLIDMTTHKGEHPRMGALDVCPFIPVRGVSVEECVGVAKVFGQRLAEEVGVPVFLYGAASTRDYRRTMPQIRAGEYEGLKEKLTKEEWGPDYGTRDFVPSWGATVTGVRKFLIAYNVNMIATKEQAHRIALNLREQGRSPDQPGRLKCCQAIGWYLQEQNIAQISINLTDFEVTPVHIAYEEAKKDAEDLNLAVTGSEIVGLVPLAAILQAADYYIEKEKLFILDEEQKVHLAINRLGLTTISSFNPKERIIEYCLENQNSNALANNTVSQFIRSVAARTPAPGGGSVAATVAALGSALGAMVGQMTYGKRQWEALDATMRRLLPPLHNTAVDLIPAIDADTAAFNDYMAALKLPQKTEAEKAKREAAVKAATEATIRVPLSLMSTINGTWDALAEMAGVGNINCRSDLQVGARCLEAGSWGAYYNVLINLDNITDPSTKSTYLAEADALLQRAKQGCSAVLQAVERRQK</sequence>
<dbReference type="SUPFAM" id="SSF55116">
    <property type="entry name" value="Formiminotransferase domain of formiminotransferase-cyclodeaminase"/>
    <property type="match status" value="2"/>
</dbReference>
<keyword evidence="15" id="KW-0206">Cytoskeleton</keyword>
<evidence type="ECO:0000256" key="5">
    <source>
        <dbReference type="ARBA" id="ARBA00008297"/>
    </source>
</evidence>
<dbReference type="Pfam" id="PF07837">
    <property type="entry name" value="FTCD_N"/>
    <property type="match status" value="1"/>
</dbReference>
<dbReference type="InterPro" id="IPR004227">
    <property type="entry name" value="Formiminotransferase_cat"/>
</dbReference>
<dbReference type="GO" id="GO:0019557">
    <property type="term" value="P:L-histidine catabolic process to glutamate and formate"/>
    <property type="evidence" value="ECO:0007669"/>
    <property type="project" value="UniProtKB-UniPathway"/>
</dbReference>
<evidence type="ECO:0000256" key="13">
    <source>
        <dbReference type="ARBA" id="ARBA00022954"/>
    </source>
</evidence>
<keyword evidence="11 23" id="KW-0808">Transferase</keyword>
<evidence type="ECO:0000256" key="18">
    <source>
        <dbReference type="ARBA" id="ARBA00025506"/>
    </source>
</evidence>
<evidence type="ECO:0000256" key="11">
    <source>
        <dbReference type="ARBA" id="ARBA00022679"/>
    </source>
</evidence>
<evidence type="ECO:0000256" key="10">
    <source>
        <dbReference type="ARBA" id="ARBA00022490"/>
    </source>
</evidence>
<keyword evidence="12" id="KW-0369">Histidine metabolism</keyword>
<dbReference type="NCBIfam" id="TIGR02024">
    <property type="entry name" value="FtcD"/>
    <property type="match status" value="1"/>
</dbReference>
<dbReference type="PANTHER" id="PTHR12234">
    <property type="entry name" value="FORMIMINOTRANSFERASE-CYCLODEAMINASE"/>
    <property type="match status" value="1"/>
</dbReference>
<evidence type="ECO:0000256" key="14">
    <source>
        <dbReference type="ARBA" id="ARBA00023034"/>
    </source>
</evidence>
<dbReference type="SUPFAM" id="SSF101262">
    <property type="entry name" value="Methenyltetrahydrofolate cyclohydrolase-like"/>
    <property type="match status" value="1"/>
</dbReference>
<dbReference type="InterPro" id="IPR037070">
    <property type="entry name" value="Formiminotransferase_C_sf"/>
</dbReference>
<dbReference type="STRING" id="6689.A0A423T7X1"/>
<comment type="subcellular location">
    <subcellularLocation>
        <location evidence="2">Cytoplasm</location>
        <location evidence="2">Cytoskeleton</location>
        <location evidence="2">Microtubule organizing center</location>
        <location evidence="2">Centrosome</location>
        <location evidence="2">Centriole</location>
    </subcellularLocation>
    <subcellularLocation>
        <location evidence="3">Golgi apparatus</location>
    </subcellularLocation>
</comment>
<name>A0A423T7X1_PENVA</name>
<dbReference type="Gene3D" id="3.30.70.670">
    <property type="entry name" value="Formiminotransferase, C-terminal subdomain"/>
    <property type="match status" value="1"/>
</dbReference>
<dbReference type="PANTHER" id="PTHR12234:SF0">
    <property type="entry name" value="FORMIMIDOYLTRANSFERASE-CYCLODEAMINASE"/>
    <property type="match status" value="1"/>
</dbReference>
<dbReference type="Gene3D" id="3.30.990.10">
    <property type="entry name" value="Formiminotransferase, N-terminal subdomain"/>
    <property type="match status" value="1"/>
</dbReference>
<evidence type="ECO:0000256" key="4">
    <source>
        <dbReference type="ARBA" id="ARBA00005082"/>
    </source>
</evidence>
<dbReference type="GO" id="GO:0019556">
    <property type="term" value="P:L-histidine catabolic process to glutamate and formamide"/>
    <property type="evidence" value="ECO:0007669"/>
    <property type="project" value="UniProtKB-UniPathway"/>
</dbReference>
<evidence type="ECO:0000259" key="21">
    <source>
        <dbReference type="SMART" id="SM01221"/>
    </source>
</evidence>
<evidence type="ECO:0000256" key="1">
    <source>
        <dbReference type="ARBA" id="ARBA00002680"/>
    </source>
</evidence>
<dbReference type="FunFam" id="3.30.70.670:FF:000001">
    <property type="entry name" value="Formimidoyltransferase cyclodeaminase"/>
    <property type="match status" value="1"/>
</dbReference>
<evidence type="ECO:0000256" key="15">
    <source>
        <dbReference type="ARBA" id="ARBA00023212"/>
    </source>
</evidence>
<comment type="similarity">
    <text evidence="6">In the C-terminal section; belongs to the cyclodeaminase/cyclohydrolase family.</text>
</comment>
<dbReference type="InterPro" id="IPR022384">
    <property type="entry name" value="FormiminoTrfase_cat_dom_sf"/>
</dbReference>
<evidence type="ECO:0000256" key="17">
    <source>
        <dbReference type="ARBA" id="ARBA00023268"/>
    </source>
</evidence>
<evidence type="ECO:0000313" key="24">
    <source>
        <dbReference type="Proteomes" id="UP000283509"/>
    </source>
</evidence>
<comment type="function">
    <text evidence="18">Folate-dependent enzyme, that displays both transferase and deaminase activity. Serves to channel one-carbon units from formiminoglutamate to the folate pool.</text>
</comment>
<feature type="domain" description="Formiminotransferase N-terminal subdomain" evidence="22">
    <location>
        <begin position="3"/>
        <end position="180"/>
    </location>
</feature>
<organism evidence="23 24">
    <name type="scientific">Penaeus vannamei</name>
    <name type="common">Whiteleg shrimp</name>
    <name type="synonym">Litopenaeus vannamei</name>
    <dbReference type="NCBI Taxonomy" id="6689"/>
    <lineage>
        <taxon>Eukaryota</taxon>
        <taxon>Metazoa</taxon>
        <taxon>Ecdysozoa</taxon>
        <taxon>Arthropoda</taxon>
        <taxon>Crustacea</taxon>
        <taxon>Multicrustacea</taxon>
        <taxon>Malacostraca</taxon>
        <taxon>Eumalacostraca</taxon>
        <taxon>Eucarida</taxon>
        <taxon>Decapoda</taxon>
        <taxon>Dendrobranchiata</taxon>
        <taxon>Penaeoidea</taxon>
        <taxon>Penaeidae</taxon>
        <taxon>Penaeus</taxon>
    </lineage>
</organism>
<dbReference type="InterPro" id="IPR012886">
    <property type="entry name" value="Formiminotransferase_N"/>
</dbReference>
<dbReference type="EC" id="4.3.1.4" evidence="8"/>
<evidence type="ECO:0000256" key="20">
    <source>
        <dbReference type="ARBA" id="ARBA00030029"/>
    </source>
</evidence>
<dbReference type="GO" id="GO:0005794">
    <property type="term" value="C:Golgi apparatus"/>
    <property type="evidence" value="ECO:0007669"/>
    <property type="project" value="UniProtKB-SubCell"/>
</dbReference>
<dbReference type="OrthoDB" id="48036at2759"/>
<dbReference type="InterPro" id="IPR013802">
    <property type="entry name" value="Formiminotransferase_C"/>
</dbReference>
<evidence type="ECO:0000256" key="8">
    <source>
        <dbReference type="ARBA" id="ARBA00012998"/>
    </source>
</evidence>
<comment type="function">
    <text evidence="1">Binds and promotes bundling of vimentin filaments originating from the Golgi.</text>
</comment>
<evidence type="ECO:0000256" key="16">
    <source>
        <dbReference type="ARBA" id="ARBA00023239"/>
    </source>
</evidence>
<dbReference type="Gene3D" id="1.20.120.680">
    <property type="entry name" value="Formiminotetrahydrofolate cyclodeaminase monomer, up-and-down helical bundle"/>
    <property type="match status" value="1"/>
</dbReference>
<dbReference type="FunFam" id="1.20.120.680:FF:000001">
    <property type="entry name" value="Formimidoyltransferase cyclodeaminase"/>
    <property type="match status" value="1"/>
</dbReference>
<dbReference type="SMART" id="SM01221">
    <property type="entry name" value="FTCD"/>
    <property type="match status" value="1"/>
</dbReference>
<dbReference type="EC" id="2.1.2.5" evidence="7"/>
<dbReference type="GO" id="GO:0030409">
    <property type="term" value="F:glutamate formimidoyltransferase activity"/>
    <property type="evidence" value="ECO:0007669"/>
    <property type="project" value="UniProtKB-EC"/>
</dbReference>
<keyword evidence="13" id="KW-0290">Folate-binding</keyword>
<accession>A0A423T7X1</accession>
<dbReference type="AlphaFoldDB" id="A0A423T7X1"/>
<dbReference type="Pfam" id="PF02971">
    <property type="entry name" value="FTCD"/>
    <property type="match status" value="1"/>
</dbReference>
<gene>
    <name evidence="23" type="ORF">C7M84_009043</name>
</gene>
<evidence type="ECO:0000256" key="2">
    <source>
        <dbReference type="ARBA" id="ARBA00004114"/>
    </source>
</evidence>
<dbReference type="GO" id="GO:0030412">
    <property type="term" value="F:formimidoyltetrahydrofolate cyclodeaminase activity"/>
    <property type="evidence" value="ECO:0007669"/>
    <property type="project" value="UniProtKB-EC"/>
</dbReference>
<evidence type="ECO:0000256" key="7">
    <source>
        <dbReference type="ARBA" id="ARBA00012252"/>
    </source>
</evidence>
<dbReference type="InterPro" id="IPR051623">
    <property type="entry name" value="FTCD"/>
</dbReference>
<reference evidence="23 24" key="2">
    <citation type="submission" date="2019-01" db="EMBL/GenBank/DDBJ databases">
        <title>The decoding of complex shrimp genome reveals the adaptation for benthos swimmer, frequently molting mechanism and breeding impact on genome.</title>
        <authorList>
            <person name="Sun Y."/>
            <person name="Gao Y."/>
            <person name="Yu Y."/>
        </authorList>
    </citation>
    <scope>NUCLEOTIDE SEQUENCE [LARGE SCALE GENOMIC DNA]</scope>
    <source>
        <tissue evidence="23">Muscle</tissue>
    </source>
</reference>
<evidence type="ECO:0000256" key="9">
    <source>
        <dbReference type="ARBA" id="ARBA00017787"/>
    </source>
</evidence>
<evidence type="ECO:0000256" key="3">
    <source>
        <dbReference type="ARBA" id="ARBA00004555"/>
    </source>
</evidence>
<dbReference type="GO" id="GO:0005542">
    <property type="term" value="F:folic acid binding"/>
    <property type="evidence" value="ECO:0007669"/>
    <property type="project" value="UniProtKB-KW"/>
</dbReference>
<dbReference type="EMBL" id="QCYY01002135">
    <property type="protein sequence ID" value="ROT72563.1"/>
    <property type="molecule type" value="Genomic_DNA"/>
</dbReference>
<comment type="caution">
    <text evidence="23">The sequence shown here is derived from an EMBL/GenBank/DDBJ whole genome shotgun (WGS) entry which is preliminary data.</text>
</comment>
<keyword evidence="17" id="KW-0511">Multifunctional enzyme</keyword>
<keyword evidence="16" id="KW-0456">Lyase</keyword>
<keyword evidence="14" id="KW-0333">Golgi apparatus</keyword>
<dbReference type="InterPro" id="IPR007044">
    <property type="entry name" value="Cyclodeamin/CycHdrlase"/>
</dbReference>
<dbReference type="FunFam" id="3.30.990.10:FF:000001">
    <property type="entry name" value="Formimidoyltransferase cyclodeaminase"/>
    <property type="match status" value="1"/>
</dbReference>
<dbReference type="InterPro" id="IPR037064">
    <property type="entry name" value="Formiminotransferase_N_sf"/>
</dbReference>
<comment type="pathway">
    <text evidence="4">Amino-acid degradation; L-histidine degradation into L-glutamate; L-glutamate from N-formimidoyl-L-glutamate (transferase route): step 1/1.</text>
</comment>
<evidence type="ECO:0000256" key="12">
    <source>
        <dbReference type="ARBA" id="ARBA00022808"/>
    </source>
</evidence>
<evidence type="ECO:0000256" key="19">
    <source>
        <dbReference type="ARBA" id="ARBA00025915"/>
    </source>
</evidence>
<evidence type="ECO:0000256" key="6">
    <source>
        <dbReference type="ARBA" id="ARBA00010825"/>
    </source>
</evidence>
<dbReference type="SMART" id="SM01222">
    <property type="entry name" value="FTCD_N"/>
    <property type="match status" value="1"/>
</dbReference>
<protein>
    <recommendedName>
        <fullName evidence="9">Formimidoyltransferase-cyclodeaminase</fullName>
        <ecNumber evidence="7">2.1.2.5</ecNumber>
        <ecNumber evidence="8">4.3.1.4</ecNumber>
    </recommendedName>
    <alternativeName>
        <fullName evidence="20">Formiminotransferase-cyclodeaminase</fullName>
    </alternativeName>
</protein>
<comment type="similarity">
    <text evidence="5">In the N-terminal section; belongs to the formiminotransferase family.</text>
</comment>
<reference evidence="23 24" key="1">
    <citation type="submission" date="2018-04" db="EMBL/GenBank/DDBJ databases">
        <authorList>
            <person name="Zhang X."/>
            <person name="Yuan J."/>
            <person name="Li F."/>
            <person name="Xiang J."/>
        </authorList>
    </citation>
    <scope>NUCLEOTIDE SEQUENCE [LARGE SCALE GENOMIC DNA]</scope>
    <source>
        <tissue evidence="23">Muscle</tissue>
    </source>
</reference>
<proteinExistence type="inferred from homology"/>
<comment type="subunit">
    <text evidence="19">Homooctamer, including four polyglutamate binding sites. The subunits are arranged as a tetramer of dimers, and form a planar ring-shaped structure.</text>
</comment>
<dbReference type="InterPro" id="IPR036178">
    <property type="entry name" value="Formintransfe-cycloase-like_sf"/>
</dbReference>
<dbReference type="Pfam" id="PF04961">
    <property type="entry name" value="FTCD_C"/>
    <property type="match status" value="1"/>
</dbReference>